<dbReference type="OrthoDB" id="9154706at2"/>
<keyword evidence="3" id="KW-1185">Reference proteome</keyword>
<protein>
    <recommendedName>
        <fullName evidence="4">DUF2523 domain-containing protein</fullName>
    </recommendedName>
</protein>
<proteinExistence type="predicted"/>
<dbReference type="EMBL" id="LT828648">
    <property type="protein sequence ID" value="SLM48040.1"/>
    <property type="molecule type" value="Genomic_DNA"/>
</dbReference>
<gene>
    <name evidence="2" type="ORF">NSJP_1868</name>
</gene>
<organism evidence="2 3">
    <name type="scientific">Nitrospira japonica</name>
    <dbReference type="NCBI Taxonomy" id="1325564"/>
    <lineage>
        <taxon>Bacteria</taxon>
        <taxon>Pseudomonadati</taxon>
        <taxon>Nitrospirota</taxon>
        <taxon>Nitrospiria</taxon>
        <taxon>Nitrospirales</taxon>
        <taxon>Nitrospiraceae</taxon>
        <taxon>Nitrospira</taxon>
    </lineage>
</organism>
<evidence type="ECO:0000313" key="3">
    <source>
        <dbReference type="Proteomes" id="UP000192042"/>
    </source>
</evidence>
<reference evidence="2 3" key="1">
    <citation type="submission" date="2017-03" db="EMBL/GenBank/DDBJ databases">
        <authorList>
            <person name="Afonso C.L."/>
            <person name="Miller P.J."/>
            <person name="Scott M.A."/>
            <person name="Spackman E."/>
            <person name="Goraichik I."/>
            <person name="Dimitrov K.M."/>
            <person name="Suarez D.L."/>
            <person name="Swayne D.E."/>
        </authorList>
    </citation>
    <scope>NUCLEOTIDE SEQUENCE [LARGE SCALE GENOMIC DNA]</scope>
    <source>
        <strain evidence="2">Genome sequencing of Nitrospira japonica strain NJ11</strain>
    </source>
</reference>
<dbReference type="Proteomes" id="UP000192042">
    <property type="component" value="Chromosome I"/>
</dbReference>
<evidence type="ECO:0000313" key="2">
    <source>
        <dbReference type="EMBL" id="SLM48040.1"/>
    </source>
</evidence>
<evidence type="ECO:0008006" key="4">
    <source>
        <dbReference type="Google" id="ProtNLM"/>
    </source>
</evidence>
<keyword evidence="1" id="KW-1133">Transmembrane helix</keyword>
<evidence type="ECO:0000256" key="1">
    <source>
        <dbReference type="SAM" id="Phobius"/>
    </source>
</evidence>
<sequence length="91" mass="9630">MTAILNLIYCWLLDLLAKLTDIALNAWDSVLGPADAILASLGTGSLTVPVIPAQYAWILGATGMAQAVAIIATAMLVRFTLQSVPFVRWGS</sequence>
<name>A0A1W1I4W7_9BACT</name>
<feature type="transmembrane region" description="Helical" evidence="1">
    <location>
        <begin position="55"/>
        <end position="81"/>
    </location>
</feature>
<keyword evidence="1" id="KW-0812">Transmembrane</keyword>
<dbReference type="RefSeq" id="WP_080886487.1">
    <property type="nucleotide sequence ID" value="NZ_LT828648.1"/>
</dbReference>
<dbReference type="STRING" id="1325564.NSJP_1868"/>
<dbReference type="AlphaFoldDB" id="A0A1W1I4W7"/>
<dbReference type="KEGG" id="nja:NSJP_1868"/>
<keyword evidence="1" id="KW-0472">Membrane</keyword>
<accession>A0A1W1I4W7</accession>